<gene>
    <name evidence="6" type="ORF">JCM19239_116</name>
</gene>
<comment type="similarity">
    <text evidence="1">Belongs to the LysR transcriptional regulatory family.</text>
</comment>
<dbReference type="InterPro" id="IPR036390">
    <property type="entry name" value="WH_DNA-bd_sf"/>
</dbReference>
<dbReference type="Gene3D" id="3.40.190.290">
    <property type="match status" value="1"/>
</dbReference>
<dbReference type="PANTHER" id="PTHR30537">
    <property type="entry name" value="HTH-TYPE TRANSCRIPTIONAL REGULATOR"/>
    <property type="match status" value="1"/>
</dbReference>
<sequence length="288" mass="32063">MNGTTFNQLVVFNTIVQEGSITKAAQKLEMAAPSVSNALKALEQHIGLPLFTRTTRRIEVTEAGKLLHDRTYHSISDLNLAVESISDLSRVPTGKVRITVPRFVYQYVLEPIYAEFCHRYPHIELEISISDAAIDILNEGFDLGVRFGDRVEEGMVAKKLTSPTKEAFFASKDYVQKSGLPGKPDDLKAHKMIQYRFISSNQIAPLILDNGGENLVVEMPTAMVVNDTTLMVNAARKGLGIGRLIEPMIQEDLARGELIPVLPEYWFPYSGSMCTFTAIHKRRSAFGC</sequence>
<evidence type="ECO:0000256" key="3">
    <source>
        <dbReference type="ARBA" id="ARBA00023125"/>
    </source>
</evidence>
<dbReference type="EMBL" id="BBMS01000020">
    <property type="protein sequence ID" value="GAL26614.1"/>
    <property type="molecule type" value="Genomic_DNA"/>
</dbReference>
<dbReference type="PANTHER" id="PTHR30537:SF5">
    <property type="entry name" value="HTH-TYPE TRANSCRIPTIONAL ACTIVATOR TTDR-RELATED"/>
    <property type="match status" value="1"/>
</dbReference>
<evidence type="ECO:0000256" key="4">
    <source>
        <dbReference type="ARBA" id="ARBA00023163"/>
    </source>
</evidence>
<dbReference type="InterPro" id="IPR005119">
    <property type="entry name" value="LysR_subst-bd"/>
</dbReference>
<proteinExistence type="inferred from homology"/>
<keyword evidence="4" id="KW-0804">Transcription</keyword>
<keyword evidence="7" id="KW-1185">Reference proteome</keyword>
<reference evidence="7" key="1">
    <citation type="submission" date="2014-09" db="EMBL/GenBank/DDBJ databases">
        <title>Vibrio variabilis JCM 19239. (C206) whole genome shotgun sequence.</title>
        <authorList>
            <person name="Sawabe T."/>
            <person name="Meirelles P."/>
            <person name="Nakanishi M."/>
            <person name="Sayaka M."/>
            <person name="Hattori M."/>
            <person name="Ohkuma M."/>
        </authorList>
    </citation>
    <scope>NUCLEOTIDE SEQUENCE [LARGE SCALE GENOMIC DNA]</scope>
    <source>
        <strain evidence="7">JCM 19239</strain>
    </source>
</reference>
<evidence type="ECO:0000313" key="6">
    <source>
        <dbReference type="EMBL" id="GAL26614.1"/>
    </source>
</evidence>
<accession>A0ABQ0JCX9</accession>
<dbReference type="InterPro" id="IPR000847">
    <property type="entry name" value="LysR_HTH_N"/>
</dbReference>
<keyword evidence="3" id="KW-0238">DNA-binding</keyword>
<evidence type="ECO:0000313" key="7">
    <source>
        <dbReference type="Proteomes" id="UP000029223"/>
    </source>
</evidence>
<feature type="domain" description="HTH lysR-type" evidence="5">
    <location>
        <begin position="4"/>
        <end position="61"/>
    </location>
</feature>
<comment type="caution">
    <text evidence="6">The sequence shown here is derived from an EMBL/GenBank/DDBJ whole genome shotgun (WGS) entry which is preliminary data.</text>
</comment>
<dbReference type="SUPFAM" id="SSF53850">
    <property type="entry name" value="Periplasmic binding protein-like II"/>
    <property type="match status" value="1"/>
</dbReference>
<dbReference type="Proteomes" id="UP000029223">
    <property type="component" value="Unassembled WGS sequence"/>
</dbReference>
<organism evidence="6 7">
    <name type="scientific">Vibrio variabilis</name>
    <dbReference type="NCBI Taxonomy" id="990271"/>
    <lineage>
        <taxon>Bacteria</taxon>
        <taxon>Pseudomonadati</taxon>
        <taxon>Pseudomonadota</taxon>
        <taxon>Gammaproteobacteria</taxon>
        <taxon>Vibrionales</taxon>
        <taxon>Vibrionaceae</taxon>
        <taxon>Vibrio</taxon>
    </lineage>
</organism>
<dbReference type="Gene3D" id="1.10.10.10">
    <property type="entry name" value="Winged helix-like DNA-binding domain superfamily/Winged helix DNA-binding domain"/>
    <property type="match status" value="1"/>
</dbReference>
<dbReference type="PRINTS" id="PR00039">
    <property type="entry name" value="HTHLYSR"/>
</dbReference>
<dbReference type="PROSITE" id="PS50931">
    <property type="entry name" value="HTH_LYSR"/>
    <property type="match status" value="1"/>
</dbReference>
<dbReference type="Pfam" id="PF00126">
    <property type="entry name" value="HTH_1"/>
    <property type="match status" value="1"/>
</dbReference>
<dbReference type="InterPro" id="IPR058163">
    <property type="entry name" value="LysR-type_TF_proteobact-type"/>
</dbReference>
<keyword evidence="2" id="KW-0805">Transcription regulation</keyword>
<evidence type="ECO:0000256" key="1">
    <source>
        <dbReference type="ARBA" id="ARBA00009437"/>
    </source>
</evidence>
<dbReference type="InterPro" id="IPR036388">
    <property type="entry name" value="WH-like_DNA-bd_sf"/>
</dbReference>
<dbReference type="SUPFAM" id="SSF46785">
    <property type="entry name" value="Winged helix' DNA-binding domain"/>
    <property type="match status" value="1"/>
</dbReference>
<protein>
    <submittedName>
        <fullName evidence="6">Transcriptional regulator</fullName>
    </submittedName>
</protein>
<evidence type="ECO:0000259" key="5">
    <source>
        <dbReference type="PROSITE" id="PS50931"/>
    </source>
</evidence>
<dbReference type="Pfam" id="PF03466">
    <property type="entry name" value="LysR_substrate"/>
    <property type="match status" value="1"/>
</dbReference>
<evidence type="ECO:0000256" key="2">
    <source>
        <dbReference type="ARBA" id="ARBA00023015"/>
    </source>
</evidence>
<name>A0ABQ0JCX9_9VIBR</name>